<evidence type="ECO:0000256" key="1">
    <source>
        <dbReference type="SAM" id="SignalP"/>
    </source>
</evidence>
<feature type="chain" id="PRO_5017438986" evidence="1">
    <location>
        <begin position="20"/>
        <end position="173"/>
    </location>
</feature>
<sequence length="173" mass="18389">MRNILIAALAILIPATANAGADPDQHVRWENIGNWAITTSKNTGVCIAGSDFDGGTFIGFSVKNDGTAGLLVTNNLWKDDFFKGGKYAVGLELDGRAETLTGYATDDGALFFSVTPAFIVDFALKDAFGISFYGNSMGRYSLAYTKRAVGSLLACQQSMDEARIGSADKSVSY</sequence>
<dbReference type="RefSeq" id="WP_120018574.1">
    <property type="nucleotide sequence ID" value="NZ_QZWZ01000052.1"/>
</dbReference>
<feature type="signal peptide" evidence="1">
    <location>
        <begin position="1"/>
        <end position="19"/>
    </location>
</feature>
<evidence type="ECO:0000313" key="3">
    <source>
        <dbReference type="Proteomes" id="UP000272706"/>
    </source>
</evidence>
<gene>
    <name evidence="2" type="ORF">D3227_34355</name>
</gene>
<dbReference type="EMBL" id="QZWZ01000052">
    <property type="protein sequence ID" value="RJT28401.1"/>
    <property type="molecule type" value="Genomic_DNA"/>
</dbReference>
<comment type="caution">
    <text evidence="2">The sequence shown here is derived from an EMBL/GenBank/DDBJ whole genome shotgun (WGS) entry which is preliminary data.</text>
</comment>
<evidence type="ECO:0000313" key="2">
    <source>
        <dbReference type="EMBL" id="RJT28401.1"/>
    </source>
</evidence>
<dbReference type="OrthoDB" id="9823397at2"/>
<name>A0A3A5K748_9HYPH</name>
<dbReference type="AlphaFoldDB" id="A0A3A5K748"/>
<proteinExistence type="predicted"/>
<organism evidence="2 3">
    <name type="scientific">Mesorhizobium waimense</name>
    <dbReference type="NCBI Taxonomy" id="1300307"/>
    <lineage>
        <taxon>Bacteria</taxon>
        <taxon>Pseudomonadati</taxon>
        <taxon>Pseudomonadota</taxon>
        <taxon>Alphaproteobacteria</taxon>
        <taxon>Hyphomicrobiales</taxon>
        <taxon>Phyllobacteriaceae</taxon>
        <taxon>Mesorhizobium</taxon>
    </lineage>
</organism>
<keyword evidence="1" id="KW-0732">Signal</keyword>
<dbReference type="Proteomes" id="UP000272706">
    <property type="component" value="Unassembled WGS sequence"/>
</dbReference>
<keyword evidence="3" id="KW-1185">Reference proteome</keyword>
<reference evidence="2 3" key="1">
    <citation type="submission" date="2018-09" db="EMBL/GenBank/DDBJ databases">
        <title>Mesorhizobium carmichaelinearum sp. nov. isolated from Carmichaelinea spp. root nodules in New Zealand.</title>
        <authorList>
            <person name="De Meyer S.E."/>
        </authorList>
    </citation>
    <scope>NUCLEOTIDE SEQUENCE [LARGE SCALE GENOMIC DNA]</scope>
    <source>
        <strain evidence="2 3">ICMP19557</strain>
    </source>
</reference>
<accession>A0A3A5K748</accession>
<protein>
    <submittedName>
        <fullName evidence="2">Uncharacterized protein</fullName>
    </submittedName>
</protein>